<gene>
    <name evidence="1" type="ORF">METZ01_LOCUS80211</name>
</gene>
<organism evidence="1">
    <name type="scientific">marine metagenome</name>
    <dbReference type="NCBI Taxonomy" id="408172"/>
    <lineage>
        <taxon>unclassified sequences</taxon>
        <taxon>metagenomes</taxon>
        <taxon>ecological metagenomes</taxon>
    </lineage>
</organism>
<protein>
    <submittedName>
        <fullName evidence="1">Uncharacterized protein</fullName>
    </submittedName>
</protein>
<sequence length="52" mass="5658">TPLVCLTKLPTHEEQLLADRKSFQSKIKSMTMEVGKLAATEPDNSNLAKAAT</sequence>
<reference evidence="1" key="1">
    <citation type="submission" date="2018-05" db="EMBL/GenBank/DDBJ databases">
        <authorList>
            <person name="Lanie J.A."/>
            <person name="Ng W.-L."/>
            <person name="Kazmierczak K.M."/>
            <person name="Andrzejewski T.M."/>
            <person name="Davidsen T.M."/>
            <person name="Wayne K.J."/>
            <person name="Tettelin H."/>
            <person name="Glass J.I."/>
            <person name="Rusch D."/>
            <person name="Podicherti R."/>
            <person name="Tsui H.-C.T."/>
            <person name="Winkler M.E."/>
        </authorList>
    </citation>
    <scope>NUCLEOTIDE SEQUENCE</scope>
</reference>
<feature type="non-terminal residue" evidence="1">
    <location>
        <position position="1"/>
    </location>
</feature>
<dbReference type="AlphaFoldDB" id="A0A381UJ62"/>
<proteinExistence type="predicted"/>
<name>A0A381UJ62_9ZZZZ</name>
<evidence type="ECO:0000313" key="1">
    <source>
        <dbReference type="EMBL" id="SVA27357.1"/>
    </source>
</evidence>
<dbReference type="EMBL" id="UINC01006410">
    <property type="protein sequence ID" value="SVA27357.1"/>
    <property type="molecule type" value="Genomic_DNA"/>
</dbReference>
<accession>A0A381UJ62</accession>